<proteinExistence type="predicted"/>
<dbReference type="Proteomes" id="UP001589707">
    <property type="component" value="Unassembled WGS sequence"/>
</dbReference>
<gene>
    <name evidence="2" type="ORF">ACFFN1_15475</name>
</gene>
<keyword evidence="1" id="KW-1133">Transmembrane helix</keyword>
<keyword evidence="3" id="KW-1185">Reference proteome</keyword>
<dbReference type="EMBL" id="JBHMAU010000130">
    <property type="protein sequence ID" value="MFB9777775.1"/>
    <property type="molecule type" value="Genomic_DNA"/>
</dbReference>
<evidence type="ECO:0000313" key="3">
    <source>
        <dbReference type="Proteomes" id="UP001589707"/>
    </source>
</evidence>
<evidence type="ECO:0008006" key="4">
    <source>
        <dbReference type="Google" id="ProtNLM"/>
    </source>
</evidence>
<keyword evidence="1" id="KW-0812">Transmembrane</keyword>
<evidence type="ECO:0000313" key="2">
    <source>
        <dbReference type="EMBL" id="MFB9777775.1"/>
    </source>
</evidence>
<feature type="transmembrane region" description="Helical" evidence="1">
    <location>
        <begin position="6"/>
        <end position="24"/>
    </location>
</feature>
<organism evidence="2 3">
    <name type="scientific">Brevibacterium otitidis</name>
    <dbReference type="NCBI Taxonomy" id="53364"/>
    <lineage>
        <taxon>Bacteria</taxon>
        <taxon>Bacillati</taxon>
        <taxon>Actinomycetota</taxon>
        <taxon>Actinomycetes</taxon>
        <taxon>Micrococcales</taxon>
        <taxon>Brevibacteriaceae</taxon>
        <taxon>Brevibacterium</taxon>
    </lineage>
</organism>
<reference evidence="2 3" key="1">
    <citation type="submission" date="2024-09" db="EMBL/GenBank/DDBJ databases">
        <authorList>
            <person name="Sun Q."/>
            <person name="Mori K."/>
        </authorList>
    </citation>
    <scope>NUCLEOTIDE SEQUENCE [LARGE SCALE GENOMIC DNA]</scope>
    <source>
        <strain evidence="2 3">JCM 11683</strain>
    </source>
</reference>
<name>A0ABV5X5N7_9MICO</name>
<accession>A0ABV5X5N7</accession>
<evidence type="ECO:0000256" key="1">
    <source>
        <dbReference type="SAM" id="Phobius"/>
    </source>
</evidence>
<comment type="caution">
    <text evidence="2">The sequence shown here is derived from an EMBL/GenBank/DDBJ whole genome shotgun (WGS) entry which is preliminary data.</text>
</comment>
<keyword evidence="1" id="KW-0472">Membrane</keyword>
<sequence length="101" mass="10969">MSTILLVLGALPLAFLFGWFWYAAARLDARWRTTLIMLPVGLAVFGAGFWLRESPAGAATVSTGGYTAIVLLWIAAGVCGLLLRMRRASRLSRRNAAGDRE</sequence>
<feature type="transmembrane region" description="Helical" evidence="1">
    <location>
        <begin position="31"/>
        <end position="51"/>
    </location>
</feature>
<protein>
    <recommendedName>
        <fullName evidence="4">Integral membrane protein</fullName>
    </recommendedName>
</protein>
<dbReference type="RefSeq" id="WP_259844345.1">
    <property type="nucleotide sequence ID" value="NZ_JBHMAU010000130.1"/>
</dbReference>
<feature type="transmembrane region" description="Helical" evidence="1">
    <location>
        <begin position="63"/>
        <end position="83"/>
    </location>
</feature>